<accession>A0ABR4CUX8</accession>
<proteinExistence type="predicted"/>
<evidence type="ECO:0000313" key="2">
    <source>
        <dbReference type="Proteomes" id="UP001595075"/>
    </source>
</evidence>
<gene>
    <name evidence="1" type="ORF">VTL71DRAFT_10721</name>
</gene>
<dbReference type="Proteomes" id="UP001595075">
    <property type="component" value="Unassembled WGS sequence"/>
</dbReference>
<dbReference type="InterPro" id="IPR036047">
    <property type="entry name" value="F-box-like_dom_sf"/>
</dbReference>
<keyword evidence="2" id="KW-1185">Reference proteome</keyword>
<comment type="caution">
    <text evidence="1">The sequence shown here is derived from an EMBL/GenBank/DDBJ whole genome shotgun (WGS) entry which is preliminary data.</text>
</comment>
<dbReference type="EMBL" id="JAZHXI010000003">
    <property type="protein sequence ID" value="KAL2073397.1"/>
    <property type="molecule type" value="Genomic_DNA"/>
</dbReference>
<organism evidence="1 2">
    <name type="scientific">Oculimacula yallundae</name>
    <dbReference type="NCBI Taxonomy" id="86028"/>
    <lineage>
        <taxon>Eukaryota</taxon>
        <taxon>Fungi</taxon>
        <taxon>Dikarya</taxon>
        <taxon>Ascomycota</taxon>
        <taxon>Pezizomycotina</taxon>
        <taxon>Leotiomycetes</taxon>
        <taxon>Helotiales</taxon>
        <taxon>Ploettnerulaceae</taxon>
        <taxon>Oculimacula</taxon>
    </lineage>
</organism>
<reference evidence="1 2" key="1">
    <citation type="journal article" date="2024" name="Commun. Biol.">
        <title>Comparative genomic analysis of thermophilic fungi reveals convergent evolutionary adaptations and gene losses.</title>
        <authorList>
            <person name="Steindorff A.S."/>
            <person name="Aguilar-Pontes M.V."/>
            <person name="Robinson A.J."/>
            <person name="Andreopoulos B."/>
            <person name="LaButti K."/>
            <person name="Kuo A."/>
            <person name="Mondo S."/>
            <person name="Riley R."/>
            <person name="Otillar R."/>
            <person name="Haridas S."/>
            <person name="Lipzen A."/>
            <person name="Grimwood J."/>
            <person name="Schmutz J."/>
            <person name="Clum A."/>
            <person name="Reid I.D."/>
            <person name="Moisan M.C."/>
            <person name="Butler G."/>
            <person name="Nguyen T.T.M."/>
            <person name="Dewar K."/>
            <person name="Conant G."/>
            <person name="Drula E."/>
            <person name="Henrissat B."/>
            <person name="Hansel C."/>
            <person name="Singer S."/>
            <person name="Hutchinson M.I."/>
            <person name="de Vries R.P."/>
            <person name="Natvig D.O."/>
            <person name="Powell A.J."/>
            <person name="Tsang A."/>
            <person name="Grigoriev I.V."/>
        </authorList>
    </citation>
    <scope>NUCLEOTIDE SEQUENCE [LARGE SCALE GENOMIC DNA]</scope>
    <source>
        <strain evidence="1 2">CBS 494.80</strain>
    </source>
</reference>
<dbReference type="SUPFAM" id="SSF81383">
    <property type="entry name" value="F-box domain"/>
    <property type="match status" value="1"/>
</dbReference>
<evidence type="ECO:0000313" key="1">
    <source>
        <dbReference type="EMBL" id="KAL2073397.1"/>
    </source>
</evidence>
<name>A0ABR4CUX8_9HELO</name>
<protein>
    <recommendedName>
        <fullName evidence="3">F-box domain-containing protein</fullName>
    </recommendedName>
</protein>
<evidence type="ECO:0008006" key="3">
    <source>
        <dbReference type="Google" id="ProtNLM"/>
    </source>
</evidence>
<sequence>MSSRPRRPRLPKKLSTIQPRVDKGKRKEAIIMANMQGNAIAGIQRSSAPFLNLPPEIHFQIFELLEDTFDAICFSLISKKLYVLTSSFTLRLPLSSGSPTSERPRSQPKGCRHCVPVLYAPAHCELHFHIRSFFPKRYKYCGNCDKYTSCEQKEWSGNKEKCGRCGVGYRRRFERGRRLLVKREGREGREGRNARLVKGNVAHNEPPIGKRLPIIPSISSIFLIPF</sequence>